<dbReference type="PATRIC" id="fig|595434.4.peg.3585"/>
<dbReference type="STRING" id="595434.RISK_003776"/>
<comment type="caution">
    <text evidence="1">The sequence shown here is derived from an EMBL/GenBank/DDBJ whole genome shotgun (WGS) entry which is preliminary data.</text>
</comment>
<organism evidence="1 2">
    <name type="scientific">Rhodopirellula islandica</name>
    <dbReference type="NCBI Taxonomy" id="595434"/>
    <lineage>
        <taxon>Bacteria</taxon>
        <taxon>Pseudomonadati</taxon>
        <taxon>Planctomycetota</taxon>
        <taxon>Planctomycetia</taxon>
        <taxon>Pirellulales</taxon>
        <taxon>Pirellulaceae</taxon>
        <taxon>Rhodopirellula</taxon>
    </lineage>
</organism>
<dbReference type="Proteomes" id="UP000036367">
    <property type="component" value="Unassembled WGS sequence"/>
</dbReference>
<protein>
    <submittedName>
        <fullName evidence="1">Uncharacterized protein</fullName>
    </submittedName>
</protein>
<evidence type="ECO:0000313" key="1">
    <source>
        <dbReference type="EMBL" id="KLU04190.1"/>
    </source>
</evidence>
<accession>A0A0J1BC23</accession>
<evidence type="ECO:0000313" key="2">
    <source>
        <dbReference type="Proteomes" id="UP000036367"/>
    </source>
</evidence>
<gene>
    <name evidence="1" type="ORF">RISK_003776</name>
</gene>
<keyword evidence="2" id="KW-1185">Reference proteome</keyword>
<dbReference type="EMBL" id="LECT01000029">
    <property type="protein sequence ID" value="KLU04190.1"/>
    <property type="molecule type" value="Genomic_DNA"/>
</dbReference>
<proteinExistence type="predicted"/>
<name>A0A0J1BC23_RHOIS</name>
<reference evidence="1" key="1">
    <citation type="submission" date="2015-05" db="EMBL/GenBank/DDBJ databases">
        <title>Permanent draft genome of Rhodopirellula islandicus K833.</title>
        <authorList>
            <person name="Kizina J."/>
            <person name="Richter M."/>
            <person name="Glockner F.O."/>
            <person name="Harder J."/>
        </authorList>
    </citation>
    <scope>NUCLEOTIDE SEQUENCE [LARGE SCALE GENOMIC DNA]</scope>
    <source>
        <strain evidence="1">K833</strain>
    </source>
</reference>
<sequence>MRFQKSSGIRWCFSKTGARVGVSYTDIGDASICCDAHLKPLV</sequence>
<dbReference type="AlphaFoldDB" id="A0A0J1BC23"/>